<name>A0ABP8IAU9_9BACT</name>
<dbReference type="InterPro" id="IPR012338">
    <property type="entry name" value="Beta-lactam/transpept-like"/>
</dbReference>
<proteinExistence type="predicted"/>
<dbReference type="EMBL" id="BAABGZ010000017">
    <property type="protein sequence ID" value="GAA4354971.1"/>
    <property type="molecule type" value="Genomic_DNA"/>
</dbReference>
<dbReference type="InterPro" id="IPR001466">
    <property type="entry name" value="Beta-lactam-related"/>
</dbReference>
<dbReference type="SUPFAM" id="SSF56601">
    <property type="entry name" value="beta-lactamase/transpeptidase-like"/>
    <property type="match status" value="1"/>
</dbReference>
<evidence type="ECO:0000313" key="4">
    <source>
        <dbReference type="EMBL" id="GAA4354971.1"/>
    </source>
</evidence>
<evidence type="ECO:0000313" key="5">
    <source>
        <dbReference type="Proteomes" id="UP001501153"/>
    </source>
</evidence>
<reference evidence="5" key="1">
    <citation type="journal article" date="2019" name="Int. J. Syst. Evol. Microbiol.">
        <title>The Global Catalogue of Microorganisms (GCM) 10K type strain sequencing project: providing services to taxonomists for standard genome sequencing and annotation.</title>
        <authorList>
            <consortium name="The Broad Institute Genomics Platform"/>
            <consortium name="The Broad Institute Genome Sequencing Center for Infectious Disease"/>
            <person name="Wu L."/>
            <person name="Ma J."/>
        </authorList>
    </citation>
    <scope>NUCLEOTIDE SEQUENCE [LARGE SCALE GENOMIC DNA]</scope>
    <source>
        <strain evidence="5">JCM 17923</strain>
    </source>
</reference>
<comment type="caution">
    <text evidence="4">The sequence shown here is derived from an EMBL/GenBank/DDBJ whole genome shotgun (WGS) entry which is preliminary data.</text>
</comment>
<feature type="region of interest" description="Disordered" evidence="1">
    <location>
        <begin position="438"/>
        <end position="457"/>
    </location>
</feature>
<dbReference type="RefSeq" id="WP_345235633.1">
    <property type="nucleotide sequence ID" value="NZ_BAABGZ010000017.1"/>
</dbReference>
<organism evidence="4 5">
    <name type="scientific">Hymenobacter saemangeumensis</name>
    <dbReference type="NCBI Taxonomy" id="1084522"/>
    <lineage>
        <taxon>Bacteria</taxon>
        <taxon>Pseudomonadati</taxon>
        <taxon>Bacteroidota</taxon>
        <taxon>Cytophagia</taxon>
        <taxon>Cytophagales</taxon>
        <taxon>Hymenobacteraceae</taxon>
        <taxon>Hymenobacter</taxon>
    </lineage>
</organism>
<feature type="compositionally biased region" description="Polar residues" evidence="1">
    <location>
        <begin position="446"/>
        <end position="457"/>
    </location>
</feature>
<feature type="domain" description="Beta-lactamase-related" evidence="3">
    <location>
        <begin position="42"/>
        <end position="340"/>
    </location>
</feature>
<sequence>MRLRIFGLLLALAGPVALAQSQPTPLQNKLAAYMQGQHDVNNFAGVVLVTRHDTVLLHRAYGLADSEWEVPNTLDSRFALASISKHFTALAILQLVERGQLRLTDKLGTFVPGFPSGEAITIHQLLTHTAGLALDFEEVYLQQMSVPKDSALAYMRRQPLKFAPGTGLSYSNVGYFLLGCIIAKASGLSYGEYLQRNIFAVAGMANTGLHSNTALVPRLARLYYREDTVLVKNPAINWDLNVGHDGLYSTAGDLARLDQAMRGTALLSEASKALMATQHNKQFPGKGFFDHYGYGIFINPFYNQGHYLLTHSGGYFGAMTTLDRYPEDGIFVTVLSNNQAESHWISYGLAGILFGKAVELPYVHRPLPAAPAGLAAFAGQYGETTILHANGQLYLQSLDTPLVPESARKFFNPKNPDRTVEFVLNKAGRVQALKLTKGGVPETLPRQATPQQSRARR</sequence>
<evidence type="ECO:0000259" key="3">
    <source>
        <dbReference type="Pfam" id="PF00144"/>
    </source>
</evidence>
<accession>A0ABP8IAU9</accession>
<dbReference type="PANTHER" id="PTHR46825">
    <property type="entry name" value="D-ALANYL-D-ALANINE-CARBOXYPEPTIDASE/ENDOPEPTIDASE AMPH"/>
    <property type="match status" value="1"/>
</dbReference>
<keyword evidence="2" id="KW-0732">Signal</keyword>
<evidence type="ECO:0000256" key="1">
    <source>
        <dbReference type="SAM" id="MobiDB-lite"/>
    </source>
</evidence>
<feature type="chain" id="PRO_5045985350" description="Beta-lactamase-related domain-containing protein" evidence="2">
    <location>
        <begin position="20"/>
        <end position="457"/>
    </location>
</feature>
<protein>
    <recommendedName>
        <fullName evidence="3">Beta-lactamase-related domain-containing protein</fullName>
    </recommendedName>
</protein>
<dbReference type="Proteomes" id="UP001501153">
    <property type="component" value="Unassembled WGS sequence"/>
</dbReference>
<dbReference type="Gene3D" id="3.40.710.10">
    <property type="entry name" value="DD-peptidase/beta-lactamase superfamily"/>
    <property type="match status" value="1"/>
</dbReference>
<keyword evidence="5" id="KW-1185">Reference proteome</keyword>
<dbReference type="InterPro" id="IPR050491">
    <property type="entry name" value="AmpC-like"/>
</dbReference>
<dbReference type="PANTHER" id="PTHR46825:SF9">
    <property type="entry name" value="BETA-LACTAMASE-RELATED DOMAIN-CONTAINING PROTEIN"/>
    <property type="match status" value="1"/>
</dbReference>
<feature type="signal peptide" evidence="2">
    <location>
        <begin position="1"/>
        <end position="19"/>
    </location>
</feature>
<gene>
    <name evidence="4" type="ORF">GCM10023185_17340</name>
</gene>
<dbReference type="Pfam" id="PF00144">
    <property type="entry name" value="Beta-lactamase"/>
    <property type="match status" value="1"/>
</dbReference>
<evidence type="ECO:0000256" key="2">
    <source>
        <dbReference type="SAM" id="SignalP"/>
    </source>
</evidence>